<gene>
    <name evidence="3" type="ORF">QVD17_18201</name>
</gene>
<sequence length="468" mass="52027">MFSTTPPVHESLINLLAKSSQTNNLKSIKTIHAHLLRTGLIFISYKLQTDLTYTYTKCSKKPNIQTLITFFNSFIITHPIPFNSIISSFVKNGYPVIALKTLSFMHVNNVSIDSYALCSSLTASGLIDVQFGKQIHTHVVKSGWGCSVYLGSALVDLYSKSMVVDDARKVFDEMPVRNTVCVNALLSGYSDAKMWMDGIELFRNMPGLNLCYDNWTFSVALSICGGMYANDLGSQIHAIVIRTVFDLQTDVFLLSSLIDLYGKCGMVIKAKQVFNMARFADVVLWTSMLGVYGRNGHHQEVIQLFKNMLIKKIRPDGVAFVTVISACGHTGQVGLGTEYFESMARDFGLNPSPEHYGCLVDLFCRAGELEKAWNVVNKMPNEASVSVTVWGALLNVCCDQGHIDLGKFAAQRALELDPINTGIYVLLSNMFAKYGLWDEIEQLRELMRDKGIKKDIGCSWIGVNNYSG</sequence>
<dbReference type="NCBIfam" id="TIGR00756">
    <property type="entry name" value="PPR"/>
    <property type="match status" value="2"/>
</dbReference>
<protein>
    <recommendedName>
        <fullName evidence="5">Pentatricopeptide repeat-containing protein</fullName>
    </recommendedName>
</protein>
<dbReference type="GO" id="GO:0003723">
    <property type="term" value="F:RNA binding"/>
    <property type="evidence" value="ECO:0007669"/>
    <property type="project" value="InterPro"/>
</dbReference>
<name>A0AAD8NVV2_TARER</name>
<feature type="repeat" description="PPR" evidence="2">
    <location>
        <begin position="352"/>
        <end position="386"/>
    </location>
</feature>
<reference evidence="3" key="1">
    <citation type="journal article" date="2023" name="bioRxiv">
        <title>Improved chromosome-level genome assembly for marigold (Tagetes erecta).</title>
        <authorList>
            <person name="Jiang F."/>
            <person name="Yuan L."/>
            <person name="Wang S."/>
            <person name="Wang H."/>
            <person name="Xu D."/>
            <person name="Wang A."/>
            <person name="Fan W."/>
        </authorList>
    </citation>
    <scope>NUCLEOTIDE SEQUENCE</scope>
    <source>
        <strain evidence="3">WSJ</strain>
        <tissue evidence="3">Leaf</tissue>
    </source>
</reference>
<proteinExistence type="predicted"/>
<dbReference type="Proteomes" id="UP001229421">
    <property type="component" value="Unassembled WGS sequence"/>
</dbReference>
<dbReference type="Pfam" id="PF01535">
    <property type="entry name" value="PPR"/>
    <property type="match status" value="4"/>
</dbReference>
<evidence type="ECO:0000313" key="3">
    <source>
        <dbReference type="EMBL" id="KAK1422912.1"/>
    </source>
</evidence>
<organism evidence="3 4">
    <name type="scientific">Tagetes erecta</name>
    <name type="common">African marigold</name>
    <dbReference type="NCBI Taxonomy" id="13708"/>
    <lineage>
        <taxon>Eukaryota</taxon>
        <taxon>Viridiplantae</taxon>
        <taxon>Streptophyta</taxon>
        <taxon>Embryophyta</taxon>
        <taxon>Tracheophyta</taxon>
        <taxon>Spermatophyta</taxon>
        <taxon>Magnoliopsida</taxon>
        <taxon>eudicotyledons</taxon>
        <taxon>Gunneridae</taxon>
        <taxon>Pentapetalae</taxon>
        <taxon>asterids</taxon>
        <taxon>campanulids</taxon>
        <taxon>Asterales</taxon>
        <taxon>Asteraceae</taxon>
        <taxon>Asteroideae</taxon>
        <taxon>Heliantheae alliance</taxon>
        <taxon>Tageteae</taxon>
        <taxon>Tagetes</taxon>
    </lineage>
</organism>
<evidence type="ECO:0008006" key="5">
    <source>
        <dbReference type="Google" id="ProtNLM"/>
    </source>
</evidence>
<dbReference type="AlphaFoldDB" id="A0AAD8NVV2"/>
<dbReference type="PANTHER" id="PTHR47926">
    <property type="entry name" value="PENTATRICOPEPTIDE REPEAT-CONTAINING PROTEIN"/>
    <property type="match status" value="1"/>
</dbReference>
<dbReference type="Gene3D" id="1.25.40.10">
    <property type="entry name" value="Tetratricopeptide repeat domain"/>
    <property type="match status" value="3"/>
</dbReference>
<dbReference type="EMBL" id="JAUHHV010000005">
    <property type="protein sequence ID" value="KAK1422912.1"/>
    <property type="molecule type" value="Genomic_DNA"/>
</dbReference>
<dbReference type="InterPro" id="IPR002885">
    <property type="entry name" value="PPR_rpt"/>
</dbReference>
<dbReference type="Pfam" id="PF20431">
    <property type="entry name" value="E_motif"/>
    <property type="match status" value="1"/>
</dbReference>
<dbReference type="Pfam" id="PF12854">
    <property type="entry name" value="PPR_1"/>
    <property type="match status" value="1"/>
</dbReference>
<dbReference type="FunFam" id="1.25.40.10:FF:000525">
    <property type="entry name" value="Pentatricopeptide (PPR) repeat-containing protein-like"/>
    <property type="match status" value="1"/>
</dbReference>
<evidence type="ECO:0000313" key="4">
    <source>
        <dbReference type="Proteomes" id="UP001229421"/>
    </source>
</evidence>
<dbReference type="FunFam" id="1.25.40.10:FF:000755">
    <property type="entry name" value="Pentatricopeptide repeat-containing protein"/>
    <property type="match status" value="1"/>
</dbReference>
<accession>A0AAD8NVV2</accession>
<feature type="repeat" description="PPR" evidence="2">
    <location>
        <begin position="420"/>
        <end position="454"/>
    </location>
</feature>
<keyword evidence="4" id="KW-1185">Reference proteome</keyword>
<dbReference type="InterPro" id="IPR046960">
    <property type="entry name" value="PPR_At4g14850-like_plant"/>
</dbReference>
<dbReference type="PROSITE" id="PS51375">
    <property type="entry name" value="PPR"/>
    <property type="match status" value="3"/>
</dbReference>
<dbReference type="InterPro" id="IPR046848">
    <property type="entry name" value="E_motif"/>
</dbReference>
<keyword evidence="1" id="KW-0677">Repeat</keyword>
<comment type="caution">
    <text evidence="3">The sequence shown here is derived from an EMBL/GenBank/DDBJ whole genome shotgun (WGS) entry which is preliminary data.</text>
</comment>
<feature type="repeat" description="PPR" evidence="2">
    <location>
        <begin position="281"/>
        <end position="315"/>
    </location>
</feature>
<dbReference type="PANTHER" id="PTHR47926:SF386">
    <property type="entry name" value="PENTATRICOPEPTIDE REPEAT-CONTAINING PROTEIN"/>
    <property type="match status" value="1"/>
</dbReference>
<dbReference type="InterPro" id="IPR011990">
    <property type="entry name" value="TPR-like_helical_dom_sf"/>
</dbReference>
<evidence type="ECO:0000256" key="2">
    <source>
        <dbReference type="PROSITE-ProRule" id="PRU00708"/>
    </source>
</evidence>
<dbReference type="Pfam" id="PF13041">
    <property type="entry name" value="PPR_2"/>
    <property type="match status" value="1"/>
</dbReference>
<dbReference type="GO" id="GO:0009451">
    <property type="term" value="P:RNA modification"/>
    <property type="evidence" value="ECO:0007669"/>
    <property type="project" value="InterPro"/>
</dbReference>
<evidence type="ECO:0000256" key="1">
    <source>
        <dbReference type="ARBA" id="ARBA00022737"/>
    </source>
</evidence>